<evidence type="ECO:0000256" key="7">
    <source>
        <dbReference type="PROSITE-ProRule" id="PRU10015"/>
    </source>
</evidence>
<keyword evidence="3 6" id="KW-0808">Transferase</keyword>
<dbReference type="PANTHER" id="PTHR11061">
    <property type="entry name" value="RNA M5U METHYLTRANSFERASE"/>
    <property type="match status" value="1"/>
</dbReference>
<dbReference type="Gene3D" id="2.40.50.1070">
    <property type="match status" value="1"/>
</dbReference>
<accession>A0A1I5LFN2</accession>
<feature type="active site" evidence="7">
    <location>
        <position position="362"/>
    </location>
</feature>
<dbReference type="InterPro" id="IPR029063">
    <property type="entry name" value="SAM-dependent_MTases_sf"/>
</dbReference>
<dbReference type="InterPro" id="IPR030390">
    <property type="entry name" value="MeTrfase_TrmA_AS"/>
</dbReference>
<feature type="active site" description="Nucleophile" evidence="6">
    <location>
        <position position="362"/>
    </location>
</feature>
<name>A0A1I5LFN2_9RHOB</name>
<dbReference type="GO" id="GO:0070041">
    <property type="term" value="F:rRNA (uridine-C5-)-methyltransferase activity"/>
    <property type="evidence" value="ECO:0007669"/>
    <property type="project" value="TreeGrafter"/>
</dbReference>
<evidence type="ECO:0000256" key="6">
    <source>
        <dbReference type="PROSITE-ProRule" id="PRU01024"/>
    </source>
</evidence>
<keyword evidence="1" id="KW-0408">Iron</keyword>
<dbReference type="Gene3D" id="3.40.50.150">
    <property type="entry name" value="Vaccinia Virus protein VP39"/>
    <property type="match status" value="1"/>
</dbReference>
<comment type="similarity">
    <text evidence="6">Belongs to the class I-like SAM-binding methyltransferase superfamily. RNA M5U methyltransferase family.</text>
</comment>
<feature type="binding site" evidence="6">
    <location>
        <position position="288"/>
    </location>
    <ligand>
        <name>S-adenosyl-L-methionine</name>
        <dbReference type="ChEBI" id="CHEBI:59789"/>
    </ligand>
</feature>
<keyword evidence="5" id="KW-0411">Iron-sulfur</keyword>
<evidence type="ECO:0000256" key="2">
    <source>
        <dbReference type="ARBA" id="ARBA00022603"/>
    </source>
</evidence>
<evidence type="ECO:0000256" key="4">
    <source>
        <dbReference type="ARBA" id="ARBA00022691"/>
    </source>
</evidence>
<dbReference type="AlphaFoldDB" id="A0A1I5LFN2"/>
<dbReference type="InterPro" id="IPR010280">
    <property type="entry name" value="U5_MeTrfase_fam"/>
</dbReference>
<feature type="binding site" evidence="6">
    <location>
        <position position="241"/>
    </location>
    <ligand>
        <name>S-adenosyl-L-methionine</name>
        <dbReference type="ChEBI" id="CHEBI:59789"/>
    </ligand>
</feature>
<keyword evidence="4 6" id="KW-0949">S-adenosyl-L-methionine</keyword>
<protein>
    <submittedName>
        <fullName evidence="8">23S rRNA m(5)U-1939 methyltransferase</fullName>
    </submittedName>
</protein>
<dbReference type="EMBL" id="FOXA01000001">
    <property type="protein sequence ID" value="SFO96015.1"/>
    <property type="molecule type" value="Genomic_DNA"/>
</dbReference>
<reference evidence="8 9" key="1">
    <citation type="submission" date="2016-10" db="EMBL/GenBank/DDBJ databases">
        <authorList>
            <person name="de Groot N.N."/>
        </authorList>
    </citation>
    <scope>NUCLEOTIDE SEQUENCE [LARGE SCALE GENOMIC DNA]</scope>
    <source>
        <strain evidence="8 9">DSM 19547</strain>
    </source>
</reference>
<evidence type="ECO:0000313" key="8">
    <source>
        <dbReference type="EMBL" id="SFO96015.1"/>
    </source>
</evidence>
<keyword evidence="1" id="KW-0479">Metal-binding</keyword>
<dbReference type="PANTHER" id="PTHR11061:SF49">
    <property type="entry name" value="23S RRNA (URACIL(1939)-C(5))-METHYLTRANSFERASE RLMD"/>
    <property type="match status" value="1"/>
</dbReference>
<proteinExistence type="inferred from homology"/>
<evidence type="ECO:0000256" key="3">
    <source>
        <dbReference type="ARBA" id="ARBA00022679"/>
    </source>
</evidence>
<dbReference type="OrthoDB" id="9804590at2"/>
<feature type="binding site" evidence="6">
    <location>
        <position position="268"/>
    </location>
    <ligand>
        <name>S-adenosyl-L-methionine</name>
        <dbReference type="ChEBI" id="CHEBI:59789"/>
    </ligand>
</feature>
<keyword evidence="1" id="KW-0004">4Fe-4S</keyword>
<dbReference type="CDD" id="cd02440">
    <property type="entry name" value="AdoMet_MTases"/>
    <property type="match status" value="1"/>
</dbReference>
<dbReference type="GO" id="GO:0070475">
    <property type="term" value="P:rRNA base methylation"/>
    <property type="evidence" value="ECO:0007669"/>
    <property type="project" value="TreeGrafter"/>
</dbReference>
<evidence type="ECO:0000256" key="1">
    <source>
        <dbReference type="ARBA" id="ARBA00022485"/>
    </source>
</evidence>
<evidence type="ECO:0000313" key="9">
    <source>
        <dbReference type="Proteomes" id="UP000199356"/>
    </source>
</evidence>
<dbReference type="RefSeq" id="WP_093417476.1">
    <property type="nucleotide sequence ID" value="NZ_FOXA01000001.1"/>
</dbReference>
<dbReference type="PROSITE" id="PS51687">
    <property type="entry name" value="SAM_MT_RNA_M5U"/>
    <property type="match status" value="1"/>
</dbReference>
<keyword evidence="2 6" id="KW-0489">Methyltransferase</keyword>
<dbReference type="Gene3D" id="2.40.50.140">
    <property type="entry name" value="Nucleic acid-binding proteins"/>
    <property type="match status" value="1"/>
</dbReference>
<gene>
    <name evidence="8" type="ORF">SAMN04488047_101629</name>
</gene>
<dbReference type="InterPro" id="IPR012340">
    <property type="entry name" value="NA-bd_OB-fold"/>
</dbReference>
<evidence type="ECO:0000256" key="5">
    <source>
        <dbReference type="ARBA" id="ARBA00023014"/>
    </source>
</evidence>
<organism evidence="8 9">
    <name type="scientific">Tranquillimonas alkanivorans</name>
    <dbReference type="NCBI Taxonomy" id="441119"/>
    <lineage>
        <taxon>Bacteria</taxon>
        <taxon>Pseudomonadati</taxon>
        <taxon>Pseudomonadota</taxon>
        <taxon>Alphaproteobacteria</taxon>
        <taxon>Rhodobacterales</taxon>
        <taxon>Roseobacteraceae</taxon>
        <taxon>Tranquillimonas</taxon>
    </lineage>
</organism>
<keyword evidence="9" id="KW-1185">Reference proteome</keyword>
<dbReference type="STRING" id="441119.SAMN04488047_101629"/>
<dbReference type="Pfam" id="PF05958">
    <property type="entry name" value="tRNA_U5-meth_tr"/>
    <property type="match status" value="1"/>
</dbReference>
<dbReference type="SUPFAM" id="SSF53335">
    <property type="entry name" value="S-adenosyl-L-methionine-dependent methyltransferases"/>
    <property type="match status" value="1"/>
</dbReference>
<dbReference type="PROSITE" id="PS01230">
    <property type="entry name" value="TRMA_1"/>
    <property type="match status" value="1"/>
</dbReference>
<dbReference type="Proteomes" id="UP000199356">
    <property type="component" value="Unassembled WGS sequence"/>
</dbReference>
<dbReference type="GO" id="GO:0051539">
    <property type="term" value="F:4 iron, 4 sulfur cluster binding"/>
    <property type="evidence" value="ECO:0007669"/>
    <property type="project" value="UniProtKB-KW"/>
</dbReference>
<sequence>MTQHFIERLGHRGDGIASGPVFAARTLPGEVVEGEPEDGRIAASRIVTPSPDRVAPPCVHYKACGGCALQHASDTFVADWKASVVRAALAAQGLDAPVRRIATSPPNSRRRAALSGRRTKKGALVGLHARASDTITAITECHLLHPSILAALPALEELTALGGSRKGELTFHVTVSESGLDISAAGGKPLDLSLREGLALWCGTHDIARLTWGDETVAAARPPVQVFGPARVVPPPGAFLQATAEGQAALTASVRDAVGQADHVLDLFAGCGTFALPLAERAEVHAVEGARAMLDALDHGWRHASGLRSVTTEARDLFRRPLLPEELKRFDAVVIDPPRAGAEAQTEELAQSDVKVIAAVSCNPVTFARDARRLADAGFRIDWIDVVDQFRWSSHVELAARLSRGHIA</sequence>
<feature type="binding site" evidence="6">
    <location>
        <position position="336"/>
    </location>
    <ligand>
        <name>S-adenosyl-L-methionine</name>
        <dbReference type="ChEBI" id="CHEBI:59789"/>
    </ligand>
</feature>